<sequence length="357" mass="37856">MPIPVSAARHFQNLLEAITNLPAECHSGTRVSLVATYLSPKLSTEGQPIFPTHEEIRVVYFKSGQWDSAVATRAKNLLLAIAKTYAKRRSAPGTTTSTTNTVTVPQANVETSSESVFAMAMALGGKAEVELYIGDISPVAPGYDDALGWWKKMEETLPILAAAARDVLAIPGPLRRAQAEQREQHLQQGDGRQHAARVAASELDAARGRAEVRARADACGRRGRVRAGECGDEPAADGGERLLAVLGCGPGAFEPEEGTGLRAKTLAPPGINTRVIAAGRQAFGTIPKTGAAACMIGTHQFLTPNRVSEVHPGASRHARALQRTGRSRVVFQSRFPAMIVQHKGGPGSRAVDAVPTI</sequence>
<dbReference type="RefSeq" id="XP_037214399.1">
    <property type="nucleotide sequence ID" value="XM_037369193.1"/>
</dbReference>
<evidence type="ECO:0000313" key="1">
    <source>
        <dbReference type="EMBL" id="KAF7291277.1"/>
    </source>
</evidence>
<dbReference type="EMBL" id="JACAZF010000013">
    <property type="protein sequence ID" value="KAF7291277.1"/>
    <property type="molecule type" value="Genomic_DNA"/>
</dbReference>
<dbReference type="AlphaFoldDB" id="A0A8H6S2K2"/>
<dbReference type="GeneID" id="59351709"/>
<dbReference type="OrthoDB" id="3052277at2759"/>
<dbReference type="SUPFAM" id="SSF53098">
    <property type="entry name" value="Ribonuclease H-like"/>
    <property type="match status" value="1"/>
</dbReference>
<organism evidence="1 2">
    <name type="scientific">Mycena indigotica</name>
    <dbReference type="NCBI Taxonomy" id="2126181"/>
    <lineage>
        <taxon>Eukaryota</taxon>
        <taxon>Fungi</taxon>
        <taxon>Dikarya</taxon>
        <taxon>Basidiomycota</taxon>
        <taxon>Agaricomycotina</taxon>
        <taxon>Agaricomycetes</taxon>
        <taxon>Agaricomycetidae</taxon>
        <taxon>Agaricales</taxon>
        <taxon>Marasmiineae</taxon>
        <taxon>Mycenaceae</taxon>
        <taxon>Mycena</taxon>
    </lineage>
</organism>
<proteinExistence type="predicted"/>
<protein>
    <submittedName>
        <fullName evidence="1">Uncharacterized protein</fullName>
    </submittedName>
</protein>
<comment type="caution">
    <text evidence="1">The sequence shown here is derived from an EMBL/GenBank/DDBJ whole genome shotgun (WGS) entry which is preliminary data.</text>
</comment>
<accession>A0A8H6S2K2</accession>
<keyword evidence="2" id="KW-1185">Reference proteome</keyword>
<dbReference type="Proteomes" id="UP000636479">
    <property type="component" value="Unassembled WGS sequence"/>
</dbReference>
<name>A0A8H6S2K2_9AGAR</name>
<reference evidence="1" key="1">
    <citation type="submission" date="2020-05" db="EMBL/GenBank/DDBJ databases">
        <title>Mycena genomes resolve the evolution of fungal bioluminescence.</title>
        <authorList>
            <person name="Tsai I.J."/>
        </authorList>
    </citation>
    <scope>NUCLEOTIDE SEQUENCE</scope>
    <source>
        <strain evidence="1">171206Taipei</strain>
    </source>
</reference>
<gene>
    <name evidence="1" type="ORF">MIND_01271500</name>
</gene>
<evidence type="ECO:0000313" key="2">
    <source>
        <dbReference type="Proteomes" id="UP000636479"/>
    </source>
</evidence>
<dbReference type="InterPro" id="IPR012337">
    <property type="entry name" value="RNaseH-like_sf"/>
</dbReference>